<comment type="caution">
    <text evidence="3">The sequence shown here is derived from an EMBL/GenBank/DDBJ whole genome shotgun (WGS) entry which is preliminary data.</text>
</comment>
<proteinExistence type="predicted"/>
<dbReference type="Pfam" id="PF02120">
    <property type="entry name" value="Flg_hook"/>
    <property type="match status" value="1"/>
</dbReference>
<keyword evidence="4" id="KW-0969">Cilium</keyword>
<accession>A0A510X9V9</accession>
<dbReference type="Proteomes" id="UP000321275">
    <property type="component" value="Unassembled WGS sequence"/>
</dbReference>
<dbReference type="InterPro" id="IPR021136">
    <property type="entry name" value="Flagellar_hook_control-like_C"/>
</dbReference>
<gene>
    <name evidence="3" type="ORF">HPA02_24760</name>
    <name evidence="4" type="ORF">I7V36_07040</name>
</gene>
<feature type="compositionally biased region" description="Basic and acidic residues" evidence="1">
    <location>
        <begin position="42"/>
        <end position="56"/>
    </location>
</feature>
<organism evidence="3 5">
    <name type="scientific">Bisbaumannia pacifica</name>
    <dbReference type="NCBI Taxonomy" id="77098"/>
    <lineage>
        <taxon>Bacteria</taxon>
        <taxon>Pseudomonadati</taxon>
        <taxon>Pseudomonadota</taxon>
        <taxon>Gammaproteobacteria</taxon>
        <taxon>Oceanospirillales</taxon>
        <taxon>Halomonadaceae</taxon>
        <taxon>Bisbaumannia</taxon>
    </lineage>
</organism>
<dbReference type="EMBL" id="JAEDAF010000005">
    <property type="protein sequence ID" value="MBH8579848.1"/>
    <property type="molecule type" value="Genomic_DNA"/>
</dbReference>
<keyword evidence="4" id="KW-0966">Cell projection</keyword>
<keyword evidence="5" id="KW-1185">Reference proteome</keyword>
<feature type="region of interest" description="Disordered" evidence="1">
    <location>
        <begin position="40"/>
        <end position="89"/>
    </location>
</feature>
<reference evidence="4 6" key="2">
    <citation type="submission" date="2020-12" db="EMBL/GenBank/DDBJ databases">
        <title>Draft genome sequence of Halomonas pacifica strain CARE-V15.</title>
        <authorList>
            <person name="Vignesh N."/>
            <person name="Thabitha A."/>
            <person name="Saravanan R."/>
            <person name="Manigandan V."/>
        </authorList>
    </citation>
    <scope>NUCLEOTIDE SEQUENCE [LARGE SCALE GENOMIC DNA]</scope>
    <source>
        <strain evidence="4 6">CARE-V15</strain>
    </source>
</reference>
<evidence type="ECO:0000259" key="2">
    <source>
        <dbReference type="Pfam" id="PF02120"/>
    </source>
</evidence>
<reference evidence="3 5" key="1">
    <citation type="submission" date="2019-07" db="EMBL/GenBank/DDBJ databases">
        <title>Whole genome shotgun sequence of Halomonas pacifica NBRC 102220.</title>
        <authorList>
            <person name="Hosoyama A."/>
            <person name="Uohara A."/>
            <person name="Ohji S."/>
            <person name="Ichikawa N."/>
        </authorList>
    </citation>
    <scope>NUCLEOTIDE SEQUENCE [LARGE SCALE GENOMIC DNA]</scope>
    <source>
        <strain evidence="3 5">NBRC 102220</strain>
    </source>
</reference>
<evidence type="ECO:0000313" key="3">
    <source>
        <dbReference type="EMBL" id="GEK48193.1"/>
    </source>
</evidence>
<keyword evidence="4" id="KW-0282">Flagellum</keyword>
<dbReference type="Proteomes" id="UP000651738">
    <property type="component" value="Unassembled WGS sequence"/>
</dbReference>
<sequence length="460" mass="47244">MSGITPILDTLLHQVLGKRVDHPPPRDLNEPVRPLNASDAARALHSDSRLDGRRPPIAELTPTATRGEGRPALPAAPAAPPGGSFQTHFSPTAHTIADLLLRFPAPPSAVRPAMPLMPQGEPPSADALAQRLEGSIRQSGLFHESHLARWYRGELPRTALTQEPQQWRTLTFRPAPAEGNVAAAPWRPAPGAWAGVSAGVSTRGAAPMAGGGGASPLQMVAQAAGAQGGATPVPFVAASAATPTGGEAAGRGGLAFAEIQALGSSRSAGSGVSPGAASGAMPGASAAAPAVPLGAAASSALAGQAPGPAQVGEAVEASREPVPLRVGEPIAESLQGVLRHQLELLVNPVIRWEGDVWSGIFMALAIQMPAGFDERARQEAEEEGGQGEAWASELTLVLPGLGELAVQLRLVARRLNLTLDSPEAGVVSRLEAGLPRLARRLEALGFEARLAARHRPEEGT</sequence>
<evidence type="ECO:0000313" key="5">
    <source>
        <dbReference type="Proteomes" id="UP000321275"/>
    </source>
</evidence>
<protein>
    <submittedName>
        <fullName evidence="4">Flagellar hook-length control protein FliK</fullName>
    </submittedName>
</protein>
<evidence type="ECO:0000313" key="6">
    <source>
        <dbReference type="Proteomes" id="UP000651738"/>
    </source>
</evidence>
<name>A0A510X9V9_9GAMM</name>
<feature type="domain" description="Flagellar hook-length control protein-like C-terminal" evidence="2">
    <location>
        <begin position="386"/>
        <end position="447"/>
    </location>
</feature>
<dbReference type="EMBL" id="BJUK01000029">
    <property type="protein sequence ID" value="GEK48193.1"/>
    <property type="molecule type" value="Genomic_DNA"/>
</dbReference>
<evidence type="ECO:0000256" key="1">
    <source>
        <dbReference type="SAM" id="MobiDB-lite"/>
    </source>
</evidence>
<dbReference type="OrthoDB" id="5296742at2"/>
<evidence type="ECO:0000313" key="4">
    <source>
        <dbReference type="EMBL" id="MBH8579848.1"/>
    </source>
</evidence>
<dbReference type="AlphaFoldDB" id="A0A510X9V9"/>
<dbReference type="RefSeq" id="WP_146803531.1">
    <property type="nucleotide sequence ID" value="NZ_BJUK01000029.1"/>
</dbReference>